<dbReference type="SMART" id="SM00421">
    <property type="entry name" value="HTH_LUXR"/>
    <property type="match status" value="1"/>
</dbReference>
<keyword evidence="3" id="KW-1185">Reference proteome</keyword>
<dbReference type="AlphaFoldDB" id="A0A521FH57"/>
<dbReference type="InterPro" id="IPR036388">
    <property type="entry name" value="WH-like_DNA-bd_sf"/>
</dbReference>
<dbReference type="RefSeq" id="WP_142664523.1">
    <property type="nucleotide sequence ID" value="NZ_FXTK01000022.1"/>
</dbReference>
<protein>
    <recommendedName>
        <fullName evidence="1">HTH luxR-type domain-containing protein</fullName>
    </recommendedName>
</protein>
<gene>
    <name evidence="2" type="ORF">SAMN06265221_12212</name>
</gene>
<dbReference type="GO" id="GO:0003677">
    <property type="term" value="F:DNA binding"/>
    <property type="evidence" value="ECO:0007669"/>
    <property type="project" value="InterPro"/>
</dbReference>
<dbReference type="EMBL" id="FXTK01000022">
    <property type="protein sequence ID" value="SMO94991.1"/>
    <property type="molecule type" value="Genomic_DNA"/>
</dbReference>
<evidence type="ECO:0000313" key="3">
    <source>
        <dbReference type="Proteomes" id="UP000319014"/>
    </source>
</evidence>
<sequence>MALATGADAASLHVEVQGRRALSWHIGRDLDEPRADLAQMRVNRVYSQTDLPGLPEREAPIRALKFTIGPDEQALLALQRADRDFRAVDGMQLANLTPYLGQTMRSWRKLTQERDRAALEREIATGLGCGWMILGPGGIVTESSAQLRPMLVAGGARLRSTGRLEFSDPALAQEFQRAMTGAERGNAQFVTLTHEPPMHIAMLPAQESRMLGIVRLMPAASTQPVERVAAALGLSRSEARLAMLLCDGFSLRDAATELGWTIETARSCSKQIYARMGADGQSDVVRRMLCGPLWLAGTAALQGQG</sequence>
<dbReference type="Proteomes" id="UP000319014">
    <property type="component" value="Unassembled WGS sequence"/>
</dbReference>
<dbReference type="GO" id="GO:0006355">
    <property type="term" value="P:regulation of DNA-templated transcription"/>
    <property type="evidence" value="ECO:0007669"/>
    <property type="project" value="InterPro"/>
</dbReference>
<dbReference type="OrthoDB" id="7855389at2"/>
<dbReference type="InterPro" id="IPR016032">
    <property type="entry name" value="Sig_transdc_resp-reg_C-effctor"/>
</dbReference>
<name>A0A521FH57_9RHOB</name>
<proteinExistence type="predicted"/>
<dbReference type="InterPro" id="IPR000792">
    <property type="entry name" value="Tscrpt_reg_LuxR_C"/>
</dbReference>
<organism evidence="2 3">
    <name type="scientific">Paracoccus laeviglucosivorans</name>
    <dbReference type="NCBI Taxonomy" id="1197861"/>
    <lineage>
        <taxon>Bacteria</taxon>
        <taxon>Pseudomonadati</taxon>
        <taxon>Pseudomonadota</taxon>
        <taxon>Alphaproteobacteria</taxon>
        <taxon>Rhodobacterales</taxon>
        <taxon>Paracoccaceae</taxon>
        <taxon>Paracoccus</taxon>
    </lineage>
</organism>
<dbReference type="SUPFAM" id="SSF46894">
    <property type="entry name" value="C-terminal effector domain of the bipartite response regulators"/>
    <property type="match status" value="1"/>
</dbReference>
<feature type="domain" description="HTH luxR-type" evidence="1">
    <location>
        <begin position="231"/>
        <end position="288"/>
    </location>
</feature>
<dbReference type="Gene3D" id="1.10.10.10">
    <property type="entry name" value="Winged helix-like DNA-binding domain superfamily/Winged helix DNA-binding domain"/>
    <property type="match status" value="1"/>
</dbReference>
<reference evidence="2 3" key="1">
    <citation type="submission" date="2017-05" db="EMBL/GenBank/DDBJ databases">
        <authorList>
            <person name="Varghese N."/>
            <person name="Submissions S."/>
        </authorList>
    </citation>
    <scope>NUCLEOTIDE SEQUENCE [LARGE SCALE GENOMIC DNA]</scope>
    <source>
        <strain evidence="2 3">DSM 100094</strain>
    </source>
</reference>
<evidence type="ECO:0000313" key="2">
    <source>
        <dbReference type="EMBL" id="SMO94991.1"/>
    </source>
</evidence>
<evidence type="ECO:0000259" key="1">
    <source>
        <dbReference type="SMART" id="SM00421"/>
    </source>
</evidence>
<accession>A0A521FH57</accession>